<dbReference type="GO" id="GO:0007165">
    <property type="term" value="P:signal transduction"/>
    <property type="evidence" value="ECO:0007669"/>
    <property type="project" value="TreeGrafter"/>
</dbReference>
<name>A0A0P8W5Z9_9CLOT</name>
<dbReference type="CDD" id="cd06782">
    <property type="entry name" value="cpPDZ_CPP-like"/>
    <property type="match status" value="1"/>
</dbReference>
<dbReference type="CDD" id="cd07560">
    <property type="entry name" value="Peptidase_S41_CPP"/>
    <property type="match status" value="1"/>
</dbReference>
<dbReference type="STRING" id="36849.OXPF_28540"/>
<dbReference type="PANTHER" id="PTHR32060">
    <property type="entry name" value="TAIL-SPECIFIC PROTEASE"/>
    <property type="match status" value="1"/>
</dbReference>
<dbReference type="PATRIC" id="fig|36849.3.peg.3018"/>
<dbReference type="NCBIfam" id="TIGR00225">
    <property type="entry name" value="prc"/>
    <property type="match status" value="1"/>
</dbReference>
<dbReference type="PANTHER" id="PTHR32060:SF30">
    <property type="entry name" value="CARBOXY-TERMINAL PROCESSING PROTEASE CTPA"/>
    <property type="match status" value="1"/>
</dbReference>
<dbReference type="OrthoDB" id="9812068at2"/>
<dbReference type="Gene3D" id="3.90.226.10">
    <property type="entry name" value="2-enoyl-CoA Hydratase, Chain A, domain 1"/>
    <property type="match status" value="1"/>
</dbReference>
<keyword evidence="4 5" id="KW-0720">Serine protease</keyword>
<keyword evidence="3 5" id="KW-0378">Hydrolase</keyword>
<dbReference type="GO" id="GO:0030288">
    <property type="term" value="C:outer membrane-bounded periplasmic space"/>
    <property type="evidence" value="ECO:0007669"/>
    <property type="project" value="TreeGrafter"/>
</dbReference>
<dbReference type="InterPro" id="IPR036034">
    <property type="entry name" value="PDZ_sf"/>
</dbReference>
<organism evidence="7 8">
    <name type="scientific">Oxobacter pfennigii</name>
    <dbReference type="NCBI Taxonomy" id="36849"/>
    <lineage>
        <taxon>Bacteria</taxon>
        <taxon>Bacillati</taxon>
        <taxon>Bacillota</taxon>
        <taxon>Clostridia</taxon>
        <taxon>Eubacteriales</taxon>
        <taxon>Clostridiaceae</taxon>
        <taxon>Oxobacter</taxon>
    </lineage>
</organism>
<dbReference type="AlphaFoldDB" id="A0A0P8W5Z9"/>
<dbReference type="SMART" id="SM00245">
    <property type="entry name" value="TSPc"/>
    <property type="match status" value="1"/>
</dbReference>
<dbReference type="InterPro" id="IPR005151">
    <property type="entry name" value="Tail-specific_protease"/>
</dbReference>
<reference evidence="7 8" key="1">
    <citation type="submission" date="2015-09" db="EMBL/GenBank/DDBJ databases">
        <title>Genome sequence of Oxobacter pfennigii DSM 3222.</title>
        <authorList>
            <person name="Poehlein A."/>
            <person name="Bengelsdorf F.R."/>
            <person name="Schiel-Bengelsdorf B."/>
            <person name="Duerre P."/>
            <person name="Daniel R."/>
        </authorList>
    </citation>
    <scope>NUCLEOTIDE SEQUENCE [LARGE SCALE GENOMIC DNA]</scope>
    <source>
        <strain evidence="7 8">DSM 3222</strain>
    </source>
</reference>
<dbReference type="Gene3D" id="2.30.42.10">
    <property type="match status" value="1"/>
</dbReference>
<evidence type="ECO:0000313" key="8">
    <source>
        <dbReference type="Proteomes" id="UP000050326"/>
    </source>
</evidence>
<keyword evidence="2 5" id="KW-0645">Protease</keyword>
<feature type="domain" description="PDZ" evidence="6">
    <location>
        <begin position="106"/>
        <end position="166"/>
    </location>
</feature>
<comment type="similarity">
    <text evidence="1 5">Belongs to the peptidase S41A family.</text>
</comment>
<evidence type="ECO:0000256" key="3">
    <source>
        <dbReference type="ARBA" id="ARBA00022801"/>
    </source>
</evidence>
<accession>A0A0P8W5Z9</accession>
<comment type="caution">
    <text evidence="7">The sequence shown here is derived from an EMBL/GenBank/DDBJ whole genome shotgun (WGS) entry which is preliminary data.</text>
</comment>
<dbReference type="PROSITE" id="PS50106">
    <property type="entry name" value="PDZ"/>
    <property type="match status" value="1"/>
</dbReference>
<evidence type="ECO:0000256" key="5">
    <source>
        <dbReference type="RuleBase" id="RU004404"/>
    </source>
</evidence>
<evidence type="ECO:0000259" key="6">
    <source>
        <dbReference type="PROSITE" id="PS50106"/>
    </source>
</evidence>
<dbReference type="FunFam" id="2.30.42.10:FF:000063">
    <property type="entry name" value="Peptidase, S41 family"/>
    <property type="match status" value="1"/>
</dbReference>
<dbReference type="Pfam" id="PF03572">
    <property type="entry name" value="Peptidase_S41"/>
    <property type="match status" value="1"/>
</dbReference>
<dbReference type="Pfam" id="PF17820">
    <property type="entry name" value="PDZ_6"/>
    <property type="match status" value="1"/>
</dbReference>
<dbReference type="Gene3D" id="3.30.750.44">
    <property type="match status" value="1"/>
</dbReference>
<dbReference type="InterPro" id="IPR029045">
    <property type="entry name" value="ClpP/crotonase-like_dom_sf"/>
</dbReference>
<dbReference type="SUPFAM" id="SSF52096">
    <property type="entry name" value="ClpP/crotonase"/>
    <property type="match status" value="1"/>
</dbReference>
<protein>
    <submittedName>
        <fullName evidence="7">Carboxy-terminal processing protease CtpB</fullName>
        <ecNumber evidence="7">3.4.21.102</ecNumber>
    </submittedName>
</protein>
<dbReference type="Pfam" id="PF22694">
    <property type="entry name" value="CtpB_N-like"/>
    <property type="match status" value="1"/>
</dbReference>
<dbReference type="RefSeq" id="WP_054875860.1">
    <property type="nucleotide sequence ID" value="NZ_LKET01000039.1"/>
</dbReference>
<evidence type="ECO:0000256" key="4">
    <source>
        <dbReference type="ARBA" id="ARBA00022825"/>
    </source>
</evidence>
<dbReference type="InterPro" id="IPR055210">
    <property type="entry name" value="CtpA/B_N"/>
</dbReference>
<keyword evidence="8" id="KW-1185">Reference proteome</keyword>
<dbReference type="SMART" id="SM00228">
    <property type="entry name" value="PDZ"/>
    <property type="match status" value="1"/>
</dbReference>
<evidence type="ECO:0000256" key="2">
    <source>
        <dbReference type="ARBA" id="ARBA00022670"/>
    </source>
</evidence>
<dbReference type="Proteomes" id="UP000050326">
    <property type="component" value="Unassembled WGS sequence"/>
</dbReference>
<sequence>MITKRKAILWVVAAVLVTNISTFMLSNFISVGLGNKYIVTEKENELIKKFNKLFVVKDIIEKQYVDPIDESKLIEGAVAGMVQGVNDPYTEYMTPEEYSASTEAMEGEYAGVGLIVTLIDDKVTVVSPIEDTPGYKAGMKSGDVIIGVNDTPTTGKKLNDVVSMMKGKAGTEVKLTVIKNGESSPVEVKIVRENIVLNPVKSEMMGDNIGYIRISTFNQENVADSFNQALQSLKIKKMKGLVLDLRDNGGGLLSECKKVADMLLGEGTIVYTIDNQNRKEVLTSDPNKVDVPIVVLVNGGTASASEIVSGAIKDTKSGTLVGTKTFGKGLVQTIIPLTWDKSAVKVTIARYYTPSGISIQGKGIEPDVVVELPEELQRKSELTRQEDVQLIKALEIVEEQTK</sequence>
<dbReference type="SUPFAM" id="SSF50156">
    <property type="entry name" value="PDZ domain-like"/>
    <property type="match status" value="1"/>
</dbReference>
<dbReference type="GO" id="GO:0006508">
    <property type="term" value="P:proteolysis"/>
    <property type="evidence" value="ECO:0007669"/>
    <property type="project" value="UniProtKB-KW"/>
</dbReference>
<proteinExistence type="inferred from homology"/>
<dbReference type="GO" id="GO:0004252">
    <property type="term" value="F:serine-type endopeptidase activity"/>
    <property type="evidence" value="ECO:0007669"/>
    <property type="project" value="UniProtKB-EC"/>
</dbReference>
<gene>
    <name evidence="7" type="primary">ctpB_1</name>
    <name evidence="7" type="ORF">OXPF_28540</name>
</gene>
<dbReference type="InterPro" id="IPR004447">
    <property type="entry name" value="Peptidase_S41A"/>
</dbReference>
<evidence type="ECO:0000256" key="1">
    <source>
        <dbReference type="ARBA" id="ARBA00009179"/>
    </source>
</evidence>
<dbReference type="EC" id="3.4.21.102" evidence="7"/>
<dbReference type="InterPro" id="IPR041489">
    <property type="entry name" value="PDZ_6"/>
</dbReference>
<dbReference type="EMBL" id="LKET01000039">
    <property type="protein sequence ID" value="KPU43413.1"/>
    <property type="molecule type" value="Genomic_DNA"/>
</dbReference>
<evidence type="ECO:0000313" key="7">
    <source>
        <dbReference type="EMBL" id="KPU43413.1"/>
    </source>
</evidence>
<dbReference type="InterPro" id="IPR001478">
    <property type="entry name" value="PDZ"/>
</dbReference>